<proteinExistence type="predicted"/>
<evidence type="ECO:0000313" key="1">
    <source>
        <dbReference type="EMBL" id="KAK1262948.1"/>
    </source>
</evidence>
<reference evidence="1" key="2">
    <citation type="submission" date="2023-06" db="EMBL/GenBank/DDBJ databases">
        <authorList>
            <person name="Ma L."/>
            <person name="Liu K.-W."/>
            <person name="Li Z."/>
            <person name="Hsiao Y.-Y."/>
            <person name="Qi Y."/>
            <person name="Fu T."/>
            <person name="Tang G."/>
            <person name="Zhang D."/>
            <person name="Sun W.-H."/>
            <person name="Liu D.-K."/>
            <person name="Li Y."/>
            <person name="Chen G.-Z."/>
            <person name="Liu X.-D."/>
            <person name="Liao X.-Y."/>
            <person name="Jiang Y.-T."/>
            <person name="Yu X."/>
            <person name="Hao Y."/>
            <person name="Huang J."/>
            <person name="Zhao X.-W."/>
            <person name="Ke S."/>
            <person name="Chen Y.-Y."/>
            <person name="Wu W.-L."/>
            <person name="Hsu J.-L."/>
            <person name="Lin Y.-F."/>
            <person name="Huang M.-D."/>
            <person name="Li C.-Y."/>
            <person name="Huang L."/>
            <person name="Wang Z.-W."/>
            <person name="Zhao X."/>
            <person name="Zhong W.-Y."/>
            <person name="Peng D.-H."/>
            <person name="Ahmad S."/>
            <person name="Lan S."/>
            <person name="Zhang J.-S."/>
            <person name="Tsai W.-C."/>
            <person name="Van De Peer Y."/>
            <person name="Liu Z.-J."/>
        </authorList>
    </citation>
    <scope>NUCLEOTIDE SEQUENCE</scope>
    <source>
        <strain evidence="1">SCP</strain>
        <tissue evidence="1">Leaves</tissue>
    </source>
</reference>
<dbReference type="Proteomes" id="UP001179952">
    <property type="component" value="Unassembled WGS sequence"/>
</dbReference>
<protein>
    <submittedName>
        <fullName evidence="1">Uncharacterized protein</fullName>
    </submittedName>
</protein>
<gene>
    <name evidence="1" type="ORF">QJS04_geneDACA018579</name>
</gene>
<name>A0AAV9AEZ9_ACOGR</name>
<evidence type="ECO:0000313" key="2">
    <source>
        <dbReference type="Proteomes" id="UP001179952"/>
    </source>
</evidence>
<reference evidence="1" key="1">
    <citation type="journal article" date="2023" name="Nat. Commun.">
        <title>Diploid and tetraploid genomes of Acorus and the evolution of monocots.</title>
        <authorList>
            <person name="Ma L."/>
            <person name="Liu K.W."/>
            <person name="Li Z."/>
            <person name="Hsiao Y.Y."/>
            <person name="Qi Y."/>
            <person name="Fu T."/>
            <person name="Tang G.D."/>
            <person name="Zhang D."/>
            <person name="Sun W.H."/>
            <person name="Liu D.K."/>
            <person name="Li Y."/>
            <person name="Chen G.Z."/>
            <person name="Liu X.D."/>
            <person name="Liao X.Y."/>
            <person name="Jiang Y.T."/>
            <person name="Yu X."/>
            <person name="Hao Y."/>
            <person name="Huang J."/>
            <person name="Zhao X.W."/>
            <person name="Ke S."/>
            <person name="Chen Y.Y."/>
            <person name="Wu W.L."/>
            <person name="Hsu J.L."/>
            <person name="Lin Y.F."/>
            <person name="Huang M.D."/>
            <person name="Li C.Y."/>
            <person name="Huang L."/>
            <person name="Wang Z.W."/>
            <person name="Zhao X."/>
            <person name="Zhong W.Y."/>
            <person name="Peng D.H."/>
            <person name="Ahmad S."/>
            <person name="Lan S."/>
            <person name="Zhang J.S."/>
            <person name="Tsai W.C."/>
            <person name="Van de Peer Y."/>
            <person name="Liu Z.J."/>
        </authorList>
    </citation>
    <scope>NUCLEOTIDE SEQUENCE</scope>
    <source>
        <strain evidence="1">SCP</strain>
    </source>
</reference>
<sequence>MSQIHGRVCVGLIGDIVSDSLESVSSNHGYFIDSCALSLGFIGKYASDSWGTRVSNSDSWIHNFRFMGYLSKIHGR</sequence>
<accession>A0AAV9AEZ9</accession>
<comment type="caution">
    <text evidence="1">The sequence shown here is derived from an EMBL/GenBank/DDBJ whole genome shotgun (WGS) entry which is preliminary data.</text>
</comment>
<organism evidence="1 2">
    <name type="scientific">Acorus gramineus</name>
    <name type="common">Dwarf sweet flag</name>
    <dbReference type="NCBI Taxonomy" id="55184"/>
    <lineage>
        <taxon>Eukaryota</taxon>
        <taxon>Viridiplantae</taxon>
        <taxon>Streptophyta</taxon>
        <taxon>Embryophyta</taxon>
        <taxon>Tracheophyta</taxon>
        <taxon>Spermatophyta</taxon>
        <taxon>Magnoliopsida</taxon>
        <taxon>Liliopsida</taxon>
        <taxon>Acoraceae</taxon>
        <taxon>Acorus</taxon>
    </lineage>
</organism>
<dbReference type="EMBL" id="JAUJYN010000009">
    <property type="protein sequence ID" value="KAK1262948.1"/>
    <property type="molecule type" value="Genomic_DNA"/>
</dbReference>
<keyword evidence="2" id="KW-1185">Reference proteome</keyword>
<dbReference type="AlphaFoldDB" id="A0AAV9AEZ9"/>